<evidence type="ECO:0000313" key="3">
    <source>
        <dbReference type="EMBL" id="MFD2571619.1"/>
    </source>
</evidence>
<dbReference type="Gene3D" id="1.10.1040.20">
    <property type="entry name" value="ProC-like, C-terminal domain"/>
    <property type="match status" value="1"/>
</dbReference>
<dbReference type="InterPro" id="IPR018931">
    <property type="entry name" value="DUF2520"/>
</dbReference>
<dbReference type="RefSeq" id="WP_381523322.1">
    <property type="nucleotide sequence ID" value="NZ_JBHULN010000007.1"/>
</dbReference>
<dbReference type="Pfam" id="PF10727">
    <property type="entry name" value="Rossmann-like"/>
    <property type="match status" value="1"/>
</dbReference>
<dbReference type="PANTHER" id="PTHR40459">
    <property type="entry name" value="CONSERVED HYPOTHETICAL ALANINE AND LEUCINE RICH PROTEIN"/>
    <property type="match status" value="1"/>
</dbReference>
<accession>A0ABW5M5K6</accession>
<protein>
    <submittedName>
        <fullName evidence="3">Rossmann-like and DUF2520 domain-containing protein</fullName>
    </submittedName>
</protein>
<reference evidence="4" key="1">
    <citation type="journal article" date="2019" name="Int. J. Syst. Evol. Microbiol.">
        <title>The Global Catalogue of Microorganisms (GCM) 10K type strain sequencing project: providing services to taxonomists for standard genome sequencing and annotation.</title>
        <authorList>
            <consortium name="The Broad Institute Genomics Platform"/>
            <consortium name="The Broad Institute Genome Sequencing Center for Infectious Disease"/>
            <person name="Wu L."/>
            <person name="Ma J."/>
        </authorList>
    </citation>
    <scope>NUCLEOTIDE SEQUENCE [LARGE SCALE GENOMIC DNA]</scope>
    <source>
        <strain evidence="4">KCTC 42805</strain>
    </source>
</reference>
<dbReference type="InterPro" id="IPR037108">
    <property type="entry name" value="TM1727-like_C_sf"/>
</dbReference>
<feature type="domain" description="Putative oxidoreductase/dehydrogenase Rossmann-like" evidence="1">
    <location>
        <begin position="3"/>
        <end position="100"/>
    </location>
</feature>
<dbReference type="SUPFAM" id="SSF48179">
    <property type="entry name" value="6-phosphogluconate dehydrogenase C-terminal domain-like"/>
    <property type="match status" value="1"/>
</dbReference>
<comment type="caution">
    <text evidence="3">The sequence shown here is derived from an EMBL/GenBank/DDBJ whole genome shotgun (WGS) entry which is preliminary data.</text>
</comment>
<name>A0ABW5M5K6_9BACT</name>
<dbReference type="EMBL" id="JBHULN010000007">
    <property type="protein sequence ID" value="MFD2571619.1"/>
    <property type="molecule type" value="Genomic_DNA"/>
</dbReference>
<dbReference type="InterPro" id="IPR036291">
    <property type="entry name" value="NAD(P)-bd_dom_sf"/>
</dbReference>
<dbReference type="Pfam" id="PF10728">
    <property type="entry name" value="DUF2520"/>
    <property type="match status" value="1"/>
</dbReference>
<organism evidence="3 4">
    <name type="scientific">Spirosoma soli</name>
    <dbReference type="NCBI Taxonomy" id="1770529"/>
    <lineage>
        <taxon>Bacteria</taxon>
        <taxon>Pseudomonadati</taxon>
        <taxon>Bacteroidota</taxon>
        <taxon>Cytophagia</taxon>
        <taxon>Cytophagales</taxon>
        <taxon>Cytophagaceae</taxon>
        <taxon>Spirosoma</taxon>
    </lineage>
</organism>
<proteinExistence type="predicted"/>
<dbReference type="InterPro" id="IPR008927">
    <property type="entry name" value="6-PGluconate_DH-like_C_sf"/>
</dbReference>
<gene>
    <name evidence="3" type="ORF">ACFSUS_13320</name>
</gene>
<evidence type="ECO:0000259" key="1">
    <source>
        <dbReference type="Pfam" id="PF10727"/>
    </source>
</evidence>
<dbReference type="PANTHER" id="PTHR40459:SF1">
    <property type="entry name" value="CONSERVED HYPOTHETICAL ALANINE AND LEUCINE RICH PROTEIN"/>
    <property type="match status" value="1"/>
</dbReference>
<sequence length="266" mass="29731">MEISFIGAGNLAWHLAPALENAGHHINEIYSRQLQHARQLVSNLYDARTHSELNFADSPSQLFVLAVPDDALPDVCSRLVLPENAILVHTSGNQSLEALEQWMAVYSDVPVNTGVFYALQTFSKGQPFLEFDEIPLCIEATEKTTEDILVQLGQELSHIVYLITSEERRLLHVAAVLACNFTNHLLALAYDLTTANDLEFDLLRPIITETFRKSLAVANPADVQTGPARRGDLTTIDSHLSLLADQPHLSEIYQIMTQSILRRYQQ</sequence>
<evidence type="ECO:0000313" key="4">
    <source>
        <dbReference type="Proteomes" id="UP001597469"/>
    </source>
</evidence>
<dbReference type="Gene3D" id="3.40.50.720">
    <property type="entry name" value="NAD(P)-binding Rossmann-like Domain"/>
    <property type="match status" value="1"/>
</dbReference>
<evidence type="ECO:0000259" key="2">
    <source>
        <dbReference type="Pfam" id="PF10728"/>
    </source>
</evidence>
<keyword evidence="4" id="KW-1185">Reference proteome</keyword>
<dbReference type="SUPFAM" id="SSF51735">
    <property type="entry name" value="NAD(P)-binding Rossmann-fold domains"/>
    <property type="match status" value="1"/>
</dbReference>
<feature type="domain" description="DUF2520" evidence="2">
    <location>
        <begin position="134"/>
        <end position="260"/>
    </location>
</feature>
<dbReference type="Proteomes" id="UP001597469">
    <property type="component" value="Unassembled WGS sequence"/>
</dbReference>
<dbReference type="InterPro" id="IPR019665">
    <property type="entry name" value="OxRdtase/DH_put_Rossmann_dom"/>
</dbReference>